<reference evidence="2" key="1">
    <citation type="journal article" date="2019" name="Int. J. Syst. Evol. Microbiol.">
        <title>The Global Catalogue of Microorganisms (GCM) 10K type strain sequencing project: providing services to taxonomists for standard genome sequencing and annotation.</title>
        <authorList>
            <consortium name="The Broad Institute Genomics Platform"/>
            <consortium name="The Broad Institute Genome Sequencing Center for Infectious Disease"/>
            <person name="Wu L."/>
            <person name="Ma J."/>
        </authorList>
    </citation>
    <scope>NUCLEOTIDE SEQUENCE [LARGE SCALE GENOMIC DNA]</scope>
    <source>
        <strain evidence="2">KCTC 33849</strain>
    </source>
</reference>
<proteinExistence type="predicted"/>
<keyword evidence="2" id="KW-1185">Reference proteome</keyword>
<sequence length="66" mass="7633">MYEIKQKRVATALFRLPDGQEMEFELHSTAVIDNDPGLHWCFFVPVPGSGTEEILLYLLKQDKRLP</sequence>
<gene>
    <name evidence="1" type="ORF">ACFSVM_09760</name>
</gene>
<comment type="caution">
    <text evidence="1">The sequence shown here is derived from an EMBL/GenBank/DDBJ whole genome shotgun (WGS) entry which is preliminary data.</text>
</comment>
<accession>A0ABW5SNG9</accession>
<dbReference type="EMBL" id="JBHUMJ010000002">
    <property type="protein sequence ID" value="MFD2700754.1"/>
    <property type="molecule type" value="Genomic_DNA"/>
</dbReference>
<dbReference type="Proteomes" id="UP001597540">
    <property type="component" value="Unassembled WGS sequence"/>
</dbReference>
<organism evidence="1 2">
    <name type="scientific">Paenibacillus shunpengii</name>
    <dbReference type="NCBI Taxonomy" id="2054424"/>
    <lineage>
        <taxon>Bacteria</taxon>
        <taxon>Bacillati</taxon>
        <taxon>Bacillota</taxon>
        <taxon>Bacilli</taxon>
        <taxon>Bacillales</taxon>
        <taxon>Paenibacillaceae</taxon>
        <taxon>Paenibacillus</taxon>
    </lineage>
</organism>
<protein>
    <submittedName>
        <fullName evidence="1">Uncharacterized protein</fullName>
    </submittedName>
</protein>
<evidence type="ECO:0000313" key="1">
    <source>
        <dbReference type="EMBL" id="MFD2700754.1"/>
    </source>
</evidence>
<evidence type="ECO:0000313" key="2">
    <source>
        <dbReference type="Proteomes" id="UP001597540"/>
    </source>
</evidence>
<name>A0ABW5SNG9_9BACL</name>
<dbReference type="RefSeq" id="WP_379261752.1">
    <property type="nucleotide sequence ID" value="NZ_JBHUMJ010000002.1"/>
</dbReference>